<protein>
    <submittedName>
        <fullName evidence="4">Cold shock protein</fullName>
    </submittedName>
</protein>
<dbReference type="AlphaFoldDB" id="M4NGY8"/>
<dbReference type="InterPro" id="IPR012340">
    <property type="entry name" value="NA-bd_OB-fold"/>
</dbReference>
<dbReference type="CDD" id="cd04458">
    <property type="entry name" value="CSP_CDS"/>
    <property type="match status" value="1"/>
</dbReference>
<dbReference type="GO" id="GO:0003676">
    <property type="term" value="F:nucleic acid binding"/>
    <property type="evidence" value="ECO:0007669"/>
    <property type="project" value="InterPro"/>
</dbReference>
<sequence>MRTHGTLTQWNDDRGFGFIAPAQGTEEIFVHVSAFPRDGIRPRIGELVSFEIDLRGDGKKRAVRIMRPGSRTRSRPARRMQSTTTRQGTFAMIAGLLMLAASSWYGYSRFATDRTQPPAPAARAIQTLPIAPAQAFTCDGRTQCSQMTSCAEATFFIKQCPGTQMDGDGDGKPCESQWCGGSWAD</sequence>
<dbReference type="Pfam" id="PF00313">
    <property type="entry name" value="CSD"/>
    <property type="match status" value="1"/>
</dbReference>
<dbReference type="Gene3D" id="2.40.50.140">
    <property type="entry name" value="Nucleic acid-binding proteins"/>
    <property type="match status" value="1"/>
</dbReference>
<dbReference type="eggNOG" id="COG1278">
    <property type="taxonomic scope" value="Bacteria"/>
</dbReference>
<dbReference type="PROSITE" id="PS00352">
    <property type="entry name" value="CSD_1"/>
    <property type="match status" value="1"/>
</dbReference>
<dbReference type="Pfam" id="PF05901">
    <property type="entry name" value="Excalibur"/>
    <property type="match status" value="1"/>
</dbReference>
<keyword evidence="2" id="KW-0472">Membrane</keyword>
<dbReference type="EMBL" id="CP003470">
    <property type="protein sequence ID" value="AGG88913.1"/>
    <property type="molecule type" value="Genomic_DNA"/>
</dbReference>
<dbReference type="PANTHER" id="PTHR46565:SF20">
    <property type="entry name" value="COLD SHOCK DOMAIN-CONTAINING PROTEIN 4"/>
    <property type="match status" value="1"/>
</dbReference>
<keyword evidence="2" id="KW-1133">Transmembrane helix</keyword>
<dbReference type="HOGENOM" id="CLU_098919_0_1_6"/>
<evidence type="ECO:0000256" key="1">
    <source>
        <dbReference type="RuleBase" id="RU000408"/>
    </source>
</evidence>
<dbReference type="InterPro" id="IPR002059">
    <property type="entry name" value="CSP_DNA-bd"/>
</dbReference>
<accession>M4NGY8</accession>
<dbReference type="SMART" id="SM00357">
    <property type="entry name" value="CSP"/>
    <property type="match status" value="1"/>
</dbReference>
<dbReference type="GeneID" id="72426668"/>
<dbReference type="RefSeq" id="WP_015447659.1">
    <property type="nucleotide sequence ID" value="NC_020541.1"/>
</dbReference>
<dbReference type="STRING" id="666685.R2APBS1_1785"/>
<organism evidence="4 5">
    <name type="scientific">Rhodanobacter denitrificans</name>
    <dbReference type="NCBI Taxonomy" id="666685"/>
    <lineage>
        <taxon>Bacteria</taxon>
        <taxon>Pseudomonadati</taxon>
        <taxon>Pseudomonadota</taxon>
        <taxon>Gammaproteobacteria</taxon>
        <taxon>Lysobacterales</taxon>
        <taxon>Rhodanobacteraceae</taxon>
        <taxon>Rhodanobacter</taxon>
    </lineage>
</organism>
<name>M4NGY8_9GAMM</name>
<dbReference type="Proteomes" id="UP000011859">
    <property type="component" value="Chromosome"/>
</dbReference>
<keyword evidence="2" id="KW-0812">Transmembrane</keyword>
<dbReference type="InterPro" id="IPR019844">
    <property type="entry name" value="CSD_CS"/>
</dbReference>
<dbReference type="InterPro" id="IPR008613">
    <property type="entry name" value="Excalibur_Ca-bd_domain"/>
</dbReference>
<dbReference type="InterPro" id="IPR011129">
    <property type="entry name" value="CSD"/>
</dbReference>
<dbReference type="KEGG" id="rhd:R2APBS1_1785"/>
<keyword evidence="5" id="KW-1185">Reference proteome</keyword>
<feature type="domain" description="CSD" evidence="3">
    <location>
        <begin position="2"/>
        <end position="67"/>
    </location>
</feature>
<feature type="transmembrane region" description="Helical" evidence="2">
    <location>
        <begin position="88"/>
        <end position="107"/>
    </location>
</feature>
<gene>
    <name evidence="4" type="ORF">R2APBS1_1785</name>
</gene>
<evidence type="ECO:0000256" key="2">
    <source>
        <dbReference type="SAM" id="Phobius"/>
    </source>
</evidence>
<reference evidence="4 5" key="1">
    <citation type="submission" date="2012-04" db="EMBL/GenBank/DDBJ databases">
        <title>Complete genome of Rhodanobacter sp. 2APBS1.</title>
        <authorList>
            <consortium name="US DOE Joint Genome Institute"/>
            <person name="Huntemann M."/>
            <person name="Wei C.-L."/>
            <person name="Han J."/>
            <person name="Detter J.C."/>
            <person name="Han C."/>
            <person name="Tapia R."/>
            <person name="Munk A.C.C."/>
            <person name="Chen A."/>
            <person name="Krypides N."/>
            <person name="Mavromatis K."/>
            <person name="Markowitz V."/>
            <person name="Szeto E."/>
            <person name="Ivanova N."/>
            <person name="Mikhailova N."/>
            <person name="Ovchinnikova G."/>
            <person name="Pagani I."/>
            <person name="Pati A."/>
            <person name="Goodwin L."/>
            <person name="Peters L."/>
            <person name="Pitluck S."/>
            <person name="Woyke T."/>
            <person name="Prakash O."/>
            <person name="Elkins J."/>
            <person name="Brown S."/>
            <person name="Palumbo A."/>
            <person name="Hemme C."/>
            <person name="Zhou J."/>
            <person name="Watson D."/>
            <person name="Jardine P."/>
            <person name="Kostka J."/>
            <person name="Green S."/>
        </authorList>
    </citation>
    <scope>NUCLEOTIDE SEQUENCE [LARGE SCALE GENOMIC DNA]</scope>
    <source>
        <strain evidence="4 5">2APBS1</strain>
    </source>
</reference>
<comment type="subcellular location">
    <subcellularLocation>
        <location evidence="1">Cytoplasm</location>
    </subcellularLocation>
</comment>
<dbReference type="PROSITE" id="PS51857">
    <property type="entry name" value="CSD_2"/>
    <property type="match status" value="1"/>
</dbReference>
<dbReference type="OrthoDB" id="72963at2"/>
<dbReference type="PANTHER" id="PTHR46565">
    <property type="entry name" value="COLD SHOCK DOMAIN PROTEIN 2"/>
    <property type="match status" value="1"/>
</dbReference>
<evidence type="ECO:0000313" key="5">
    <source>
        <dbReference type="Proteomes" id="UP000011859"/>
    </source>
</evidence>
<evidence type="ECO:0000313" key="4">
    <source>
        <dbReference type="EMBL" id="AGG88913.1"/>
    </source>
</evidence>
<dbReference type="GO" id="GO:0005829">
    <property type="term" value="C:cytosol"/>
    <property type="evidence" value="ECO:0007669"/>
    <property type="project" value="UniProtKB-ARBA"/>
</dbReference>
<dbReference type="SUPFAM" id="SSF50249">
    <property type="entry name" value="Nucleic acid-binding proteins"/>
    <property type="match status" value="1"/>
</dbReference>
<evidence type="ECO:0000259" key="3">
    <source>
        <dbReference type="PROSITE" id="PS51857"/>
    </source>
</evidence>
<proteinExistence type="predicted"/>